<organism evidence="1 2">
    <name type="scientific">Deinococcus piscis</name>
    <dbReference type="NCBI Taxonomy" id="394230"/>
    <lineage>
        <taxon>Bacteria</taxon>
        <taxon>Thermotogati</taxon>
        <taxon>Deinococcota</taxon>
        <taxon>Deinococci</taxon>
        <taxon>Deinococcales</taxon>
        <taxon>Deinococcaceae</taxon>
        <taxon>Deinococcus</taxon>
    </lineage>
</organism>
<dbReference type="Proteomes" id="UP000632154">
    <property type="component" value="Unassembled WGS sequence"/>
</dbReference>
<reference evidence="2" key="1">
    <citation type="journal article" date="2019" name="Int. J. Syst. Evol. Microbiol.">
        <title>The Global Catalogue of Microorganisms (GCM) 10K type strain sequencing project: providing services to taxonomists for standard genome sequencing and annotation.</title>
        <authorList>
            <consortium name="The Broad Institute Genomics Platform"/>
            <consortium name="The Broad Institute Genome Sequencing Center for Infectious Disease"/>
            <person name="Wu L."/>
            <person name="Ma J."/>
        </authorList>
    </citation>
    <scope>NUCLEOTIDE SEQUENCE [LARGE SCALE GENOMIC DNA]</scope>
    <source>
        <strain evidence="2">CGMCC 1.18439</strain>
    </source>
</reference>
<proteinExistence type="predicted"/>
<accession>A0ABQ3KC60</accession>
<evidence type="ECO:0000313" key="2">
    <source>
        <dbReference type="Proteomes" id="UP000632154"/>
    </source>
</evidence>
<sequence length="63" mass="7237">MLTSLRPLCRTQSVLPGIAQDVIWTLHLASKLAETQLRVVSKQLLVARQEFIYAQRPRIFFAI</sequence>
<gene>
    <name evidence="1" type="ORF">GCM10017783_26190</name>
</gene>
<keyword evidence="2" id="KW-1185">Reference proteome</keyword>
<dbReference type="EMBL" id="BNAL01000081">
    <property type="protein sequence ID" value="GHG13234.1"/>
    <property type="molecule type" value="Genomic_DNA"/>
</dbReference>
<evidence type="ECO:0000313" key="1">
    <source>
        <dbReference type="EMBL" id="GHG13234.1"/>
    </source>
</evidence>
<protein>
    <submittedName>
        <fullName evidence="1">Uncharacterized protein</fullName>
    </submittedName>
</protein>
<comment type="caution">
    <text evidence="1">The sequence shown here is derived from an EMBL/GenBank/DDBJ whole genome shotgun (WGS) entry which is preliminary data.</text>
</comment>
<name>A0ABQ3KC60_9DEIO</name>